<dbReference type="GO" id="GO:0050118">
    <property type="term" value="F:N-acetyldiaminopimelate deacetylase activity"/>
    <property type="evidence" value="ECO:0007669"/>
    <property type="project" value="UniProtKB-ARBA"/>
</dbReference>
<evidence type="ECO:0000256" key="2">
    <source>
        <dbReference type="PIRSR" id="PIRSR005962-1"/>
    </source>
</evidence>
<dbReference type="NCBIfam" id="TIGR01891">
    <property type="entry name" value="amidohydrolases"/>
    <property type="match status" value="1"/>
</dbReference>
<comment type="cofactor">
    <cofactor evidence="2">
        <name>Mn(2+)</name>
        <dbReference type="ChEBI" id="CHEBI:29035"/>
    </cofactor>
    <text evidence="2">The Mn(2+) ion enhances activity.</text>
</comment>
<dbReference type="PANTHER" id="PTHR11014:SF63">
    <property type="entry name" value="METALLOPEPTIDASE, PUTATIVE (AFU_ORTHOLOGUE AFUA_6G09600)-RELATED"/>
    <property type="match status" value="1"/>
</dbReference>
<evidence type="ECO:0000313" key="5">
    <source>
        <dbReference type="EMBL" id="SDM53150.1"/>
    </source>
</evidence>
<name>A0A1G9TZD3_9ACTN</name>
<reference evidence="6" key="1">
    <citation type="submission" date="2016-10" db="EMBL/GenBank/DDBJ databases">
        <authorList>
            <person name="Varghese N."/>
            <person name="Submissions S."/>
        </authorList>
    </citation>
    <scope>NUCLEOTIDE SEQUENCE [LARGE SCALE GENOMIC DNA]</scope>
    <source>
        <strain evidence="6">CGMCC 4.7042</strain>
    </source>
</reference>
<dbReference type="SUPFAM" id="SSF53187">
    <property type="entry name" value="Zn-dependent exopeptidases"/>
    <property type="match status" value="1"/>
</dbReference>
<dbReference type="GO" id="GO:0019877">
    <property type="term" value="P:diaminopimelate biosynthetic process"/>
    <property type="evidence" value="ECO:0007669"/>
    <property type="project" value="UniProtKB-ARBA"/>
</dbReference>
<dbReference type="PIRSF" id="PIRSF005962">
    <property type="entry name" value="Pept_M20D_amidohydro"/>
    <property type="match status" value="1"/>
</dbReference>
<dbReference type="AlphaFoldDB" id="A0A1G9TZD3"/>
<sequence>MTASAVPRDVLRDAAALYADLHAHPELSGAEVRTAGVLAARLERDGCTVTRRVGGHGVVGVLRNGAGPTVMVRAELDALPVRERTGLKYASTVPGVMHACGHDLHTAAAAGAVALLAVARDSWRGTLVVVGQPAEETLSGARAMLDDGLYERFGTPDAVLAQHCAPLPAGSVAHGPGPLMSAGATLDVVVHGQGGHAGTPQFAVDPVVTAAAVVMRLQTVVSRETAPGEPVVLTVGSLHAGDRANVIPSEARMSVSVRAFTDASLTRVTEAVRRIVRAECAASGCDREPEITVTAVSPVLVADPDTALRVRRAHEDAFGAHRVTGWPGSTATEDFPHYAVDGVPVAYWMLGATGARQWRAARAGGEPVPANHTDTFAPDVRTALPTGITALATAARSLLAGPGHRADAPGVSGRRQGAPGTGDNGADAPGASGHREGAPR</sequence>
<feature type="binding site" evidence="2">
    <location>
        <position position="136"/>
    </location>
    <ligand>
        <name>Mn(2+)</name>
        <dbReference type="ChEBI" id="CHEBI:29035"/>
        <label>2</label>
    </ligand>
</feature>
<dbReference type="GO" id="GO:0046872">
    <property type="term" value="F:metal ion binding"/>
    <property type="evidence" value="ECO:0007669"/>
    <property type="project" value="UniProtKB-KW"/>
</dbReference>
<feature type="binding site" evidence="2">
    <location>
        <position position="372"/>
    </location>
    <ligand>
        <name>Mn(2+)</name>
        <dbReference type="ChEBI" id="CHEBI:29035"/>
        <label>2</label>
    </ligand>
</feature>
<evidence type="ECO:0000313" key="6">
    <source>
        <dbReference type="Proteomes" id="UP000199063"/>
    </source>
</evidence>
<dbReference type="InterPro" id="IPR002933">
    <property type="entry name" value="Peptidase_M20"/>
</dbReference>
<feature type="binding site" evidence="2">
    <location>
        <position position="102"/>
    </location>
    <ligand>
        <name>Mn(2+)</name>
        <dbReference type="ChEBI" id="CHEBI:29035"/>
        <label>2</label>
    </ligand>
</feature>
<keyword evidence="1 5" id="KW-0378">Hydrolase</keyword>
<feature type="binding site" evidence="2">
    <location>
        <position position="163"/>
    </location>
    <ligand>
        <name>Mn(2+)</name>
        <dbReference type="ChEBI" id="CHEBI:29035"/>
        <label>2</label>
    </ligand>
</feature>
<keyword evidence="2" id="KW-0464">Manganese</keyword>
<dbReference type="Gene3D" id="3.30.70.360">
    <property type="match status" value="1"/>
</dbReference>
<dbReference type="InterPro" id="IPR011650">
    <property type="entry name" value="Peptidase_M20_dimer"/>
</dbReference>
<dbReference type="Pfam" id="PF07687">
    <property type="entry name" value="M20_dimer"/>
    <property type="match status" value="1"/>
</dbReference>
<dbReference type="GeneID" id="40830443"/>
<dbReference type="STRING" id="1196353.SAMN05444921_109207"/>
<feature type="region of interest" description="Disordered" evidence="3">
    <location>
        <begin position="401"/>
        <end position="440"/>
    </location>
</feature>
<evidence type="ECO:0000256" key="3">
    <source>
        <dbReference type="SAM" id="MobiDB-lite"/>
    </source>
</evidence>
<dbReference type="InterPro" id="IPR036264">
    <property type="entry name" value="Bact_exopeptidase_dim_dom"/>
</dbReference>
<dbReference type="Gene3D" id="3.40.630.10">
    <property type="entry name" value="Zn peptidases"/>
    <property type="match status" value="1"/>
</dbReference>
<dbReference type="EMBL" id="FNHI01000009">
    <property type="protein sequence ID" value="SDM53150.1"/>
    <property type="molecule type" value="Genomic_DNA"/>
</dbReference>
<feature type="binding site" evidence="2">
    <location>
        <position position="100"/>
    </location>
    <ligand>
        <name>Mn(2+)</name>
        <dbReference type="ChEBI" id="CHEBI:29035"/>
        <label>2</label>
    </ligand>
</feature>
<keyword evidence="6" id="KW-1185">Reference proteome</keyword>
<protein>
    <submittedName>
        <fullName evidence="5">Hippurate hydrolase</fullName>
    </submittedName>
</protein>
<gene>
    <name evidence="5" type="ORF">SAMN05444921_109207</name>
</gene>
<keyword evidence="2" id="KW-0479">Metal-binding</keyword>
<evidence type="ECO:0000256" key="1">
    <source>
        <dbReference type="ARBA" id="ARBA00022801"/>
    </source>
</evidence>
<evidence type="ECO:0000259" key="4">
    <source>
        <dbReference type="Pfam" id="PF07687"/>
    </source>
</evidence>
<feature type="domain" description="Peptidase M20 dimerisation" evidence="4">
    <location>
        <begin position="184"/>
        <end position="280"/>
    </location>
</feature>
<dbReference type="InterPro" id="IPR017439">
    <property type="entry name" value="Amidohydrolase"/>
</dbReference>
<dbReference type="FunFam" id="3.30.70.360:FF:000001">
    <property type="entry name" value="N-acetyldiaminopimelate deacetylase"/>
    <property type="match status" value="1"/>
</dbReference>
<dbReference type="RefSeq" id="WP_244291991.1">
    <property type="nucleotide sequence ID" value="NZ_FNHI01000009.1"/>
</dbReference>
<dbReference type="PANTHER" id="PTHR11014">
    <property type="entry name" value="PEPTIDASE M20 FAMILY MEMBER"/>
    <property type="match status" value="1"/>
</dbReference>
<dbReference type="Pfam" id="PF01546">
    <property type="entry name" value="Peptidase_M20"/>
    <property type="match status" value="1"/>
</dbReference>
<proteinExistence type="predicted"/>
<dbReference type="Proteomes" id="UP000199063">
    <property type="component" value="Unassembled WGS sequence"/>
</dbReference>
<accession>A0A1G9TZD3</accession>
<dbReference type="SUPFAM" id="SSF55031">
    <property type="entry name" value="Bacterial exopeptidase dimerisation domain"/>
    <property type="match status" value="1"/>
</dbReference>
<organism evidence="5 6">
    <name type="scientific">Streptomyces wuyuanensis</name>
    <dbReference type="NCBI Taxonomy" id="1196353"/>
    <lineage>
        <taxon>Bacteria</taxon>
        <taxon>Bacillati</taxon>
        <taxon>Actinomycetota</taxon>
        <taxon>Actinomycetes</taxon>
        <taxon>Kitasatosporales</taxon>
        <taxon>Streptomycetaceae</taxon>
        <taxon>Streptomyces</taxon>
    </lineage>
</organism>